<feature type="transmembrane region" description="Helical" evidence="1">
    <location>
        <begin position="36"/>
        <end position="58"/>
    </location>
</feature>
<protein>
    <recommendedName>
        <fullName evidence="4">Major facilitator superfamily (MFS) profile domain-containing protein</fullName>
    </recommendedName>
</protein>
<proteinExistence type="predicted"/>
<dbReference type="EMBL" id="JBHTAS010000001">
    <property type="protein sequence ID" value="MFC7139821.1"/>
    <property type="molecule type" value="Genomic_DNA"/>
</dbReference>
<evidence type="ECO:0000313" key="2">
    <source>
        <dbReference type="EMBL" id="MFC7139821.1"/>
    </source>
</evidence>
<reference evidence="2 3" key="1">
    <citation type="journal article" date="2019" name="Int. J. Syst. Evol. Microbiol.">
        <title>The Global Catalogue of Microorganisms (GCM) 10K type strain sequencing project: providing services to taxonomists for standard genome sequencing and annotation.</title>
        <authorList>
            <consortium name="The Broad Institute Genomics Platform"/>
            <consortium name="The Broad Institute Genome Sequencing Center for Infectious Disease"/>
            <person name="Wu L."/>
            <person name="Ma J."/>
        </authorList>
    </citation>
    <scope>NUCLEOTIDE SEQUENCE [LARGE SCALE GENOMIC DNA]</scope>
    <source>
        <strain evidence="2 3">XZYJT29</strain>
    </source>
</reference>
<keyword evidence="3" id="KW-1185">Reference proteome</keyword>
<dbReference type="Proteomes" id="UP001596432">
    <property type="component" value="Unassembled WGS sequence"/>
</dbReference>
<dbReference type="GeneID" id="78820086"/>
<evidence type="ECO:0008006" key="4">
    <source>
        <dbReference type="Google" id="ProtNLM"/>
    </source>
</evidence>
<dbReference type="AlphaFoldDB" id="A0ABD5Y0P9"/>
<evidence type="ECO:0000256" key="1">
    <source>
        <dbReference type="SAM" id="Phobius"/>
    </source>
</evidence>
<gene>
    <name evidence="2" type="ORF">ACFQMA_08215</name>
</gene>
<keyword evidence="1" id="KW-0472">Membrane</keyword>
<dbReference type="RefSeq" id="WP_274325391.1">
    <property type="nucleotide sequence ID" value="NZ_CP118158.1"/>
</dbReference>
<keyword evidence="1" id="KW-0812">Transmembrane</keyword>
<sequence length="62" mass="6118">MFRKVSGVLGVLTAAAMAIGAGYVLVTTSIPGYRGTAALAVTLYLLALGGIGIGASVAHELL</sequence>
<accession>A0ABD5Y0P9</accession>
<keyword evidence="1" id="KW-1133">Transmembrane helix</keyword>
<name>A0ABD5Y0P9_9EURY</name>
<organism evidence="2 3">
    <name type="scientific">Halosimplex aquaticum</name>
    <dbReference type="NCBI Taxonomy" id="3026162"/>
    <lineage>
        <taxon>Archaea</taxon>
        <taxon>Methanobacteriati</taxon>
        <taxon>Methanobacteriota</taxon>
        <taxon>Stenosarchaea group</taxon>
        <taxon>Halobacteria</taxon>
        <taxon>Halobacteriales</taxon>
        <taxon>Haloarculaceae</taxon>
        <taxon>Halosimplex</taxon>
    </lineage>
</organism>
<comment type="caution">
    <text evidence="2">The sequence shown here is derived from an EMBL/GenBank/DDBJ whole genome shotgun (WGS) entry which is preliminary data.</text>
</comment>
<evidence type="ECO:0000313" key="3">
    <source>
        <dbReference type="Proteomes" id="UP001596432"/>
    </source>
</evidence>